<feature type="transmembrane region" description="Helical" evidence="9">
    <location>
        <begin position="60"/>
        <end position="79"/>
    </location>
</feature>
<accession>A0A0H3DUU9</accession>
<feature type="transmembrane region" description="Helical" evidence="9">
    <location>
        <begin position="30"/>
        <end position="48"/>
    </location>
</feature>
<dbReference type="GO" id="GO:0015199">
    <property type="term" value="F:amino-acid betaine transmembrane transporter activity"/>
    <property type="evidence" value="ECO:0007669"/>
    <property type="project" value="TreeGrafter"/>
</dbReference>
<dbReference type="InterPro" id="IPR037185">
    <property type="entry name" value="EmrE-like"/>
</dbReference>
<dbReference type="AlphaFoldDB" id="A0A0H3DUU9"/>
<dbReference type="Gene3D" id="1.10.3730.20">
    <property type="match status" value="1"/>
</dbReference>
<dbReference type="InterPro" id="IPR000390">
    <property type="entry name" value="Small_drug/metabolite_transptr"/>
</dbReference>
<gene>
    <name evidence="10" type="primary">emrE</name>
    <name evidence="10" type="ordered locus">ETAF_1606</name>
</gene>
<dbReference type="InterPro" id="IPR045324">
    <property type="entry name" value="Small_multidrug_res"/>
</dbReference>
<keyword evidence="11" id="KW-1185">Reference proteome</keyword>
<keyword evidence="2" id="KW-0813">Transport</keyword>
<dbReference type="GO" id="GO:0015220">
    <property type="term" value="F:choline transmembrane transporter activity"/>
    <property type="evidence" value="ECO:0007669"/>
    <property type="project" value="TreeGrafter"/>
</dbReference>
<dbReference type="GO" id="GO:0005886">
    <property type="term" value="C:plasma membrane"/>
    <property type="evidence" value="ECO:0007669"/>
    <property type="project" value="UniProtKB-SubCell"/>
</dbReference>
<dbReference type="PANTHER" id="PTHR30561">
    <property type="entry name" value="SMR FAMILY PROTON-DEPENDENT DRUG EFFLUX TRANSPORTER SUGE"/>
    <property type="match status" value="1"/>
</dbReference>
<protein>
    <submittedName>
        <fullName evidence="10">Ethidium bromide-methyl viologen resistance protein EmrE</fullName>
    </submittedName>
</protein>
<evidence type="ECO:0000256" key="4">
    <source>
        <dbReference type="ARBA" id="ARBA00022692"/>
    </source>
</evidence>
<evidence type="ECO:0000256" key="6">
    <source>
        <dbReference type="ARBA" id="ARBA00023136"/>
    </source>
</evidence>
<evidence type="ECO:0000256" key="5">
    <source>
        <dbReference type="ARBA" id="ARBA00022989"/>
    </source>
</evidence>
<sequence length="110" mass="11621">MNGYLYLAMAIGAEVIATTALKATQGFSRLGPSLVVVVGYAIAFWGLSQVVKSIPLGVAYAIWSGMGIVLVSLAAYWLYQQTLDWAALLGMAMIVGGVLVINLFSHTSAH</sequence>
<feature type="transmembrane region" description="Helical" evidence="9">
    <location>
        <begin position="85"/>
        <end position="104"/>
    </location>
</feature>
<evidence type="ECO:0000256" key="7">
    <source>
        <dbReference type="ARBA" id="ARBA00038032"/>
    </source>
</evidence>
<keyword evidence="6 9" id="KW-0472">Membrane</keyword>
<dbReference type="FunFam" id="1.10.3730.20:FF:000001">
    <property type="entry name" value="Quaternary ammonium compound resistance transporter SugE"/>
    <property type="match status" value="1"/>
</dbReference>
<dbReference type="PANTHER" id="PTHR30561:SF1">
    <property type="entry name" value="MULTIDRUG TRANSPORTER EMRE"/>
    <property type="match status" value="1"/>
</dbReference>
<dbReference type="Pfam" id="PF00893">
    <property type="entry name" value="Multi_Drug_Res"/>
    <property type="match status" value="1"/>
</dbReference>
<reference evidence="10 11" key="2">
    <citation type="journal article" date="2011" name="BMC Immunol.">
        <title>Comparison of static immersion and intravenous injection systems for exposure of zebrafish embryos to the natural pathogen Edwardsiella tarda.</title>
        <authorList>
            <person name="van Soest J.J."/>
            <person name="Stockhammer O.W."/>
            <person name="Ordas A."/>
            <person name="Bloemberg G.V."/>
            <person name="Spaink H.P."/>
            <person name="Meijer A.H."/>
        </authorList>
    </citation>
    <scope>NUCLEOTIDE SEQUENCE [LARGE SCALE GENOMIC DNA]</scope>
    <source>
        <strain evidence="10 11">FL6-60</strain>
    </source>
</reference>
<name>A0A0H3DUU9_EDWTF</name>
<dbReference type="GO" id="GO:0015297">
    <property type="term" value="F:antiporter activity"/>
    <property type="evidence" value="ECO:0007669"/>
    <property type="project" value="TreeGrafter"/>
</dbReference>
<evidence type="ECO:0000256" key="3">
    <source>
        <dbReference type="ARBA" id="ARBA00022475"/>
    </source>
</evidence>
<organism evidence="10 11">
    <name type="scientific">Edwardsiella tarda (strain FL6-60)</name>
    <dbReference type="NCBI Taxonomy" id="718251"/>
    <lineage>
        <taxon>Bacteria</taxon>
        <taxon>Pseudomonadati</taxon>
        <taxon>Pseudomonadota</taxon>
        <taxon>Gammaproteobacteria</taxon>
        <taxon>Enterobacterales</taxon>
        <taxon>Hafniaceae</taxon>
        <taxon>Edwardsiella</taxon>
    </lineage>
</organism>
<evidence type="ECO:0000256" key="2">
    <source>
        <dbReference type="ARBA" id="ARBA00022448"/>
    </source>
</evidence>
<keyword evidence="3" id="KW-1003">Cell membrane</keyword>
<evidence type="ECO:0000256" key="8">
    <source>
        <dbReference type="RuleBase" id="RU003942"/>
    </source>
</evidence>
<reference evidence="11" key="1">
    <citation type="submission" date="2010-08" db="EMBL/GenBank/DDBJ databases">
        <title>Genome comparisons of Edwardsiella bacteria analysed using deep sequencing technology.</title>
        <authorList>
            <person name="van Soest J.J."/>
            <person name="Henkel C.V."/>
            <person name="Jansen H.J."/>
            <person name="van den Hondel C.A.M.J.J."/>
            <person name="Bloemberg G.V."/>
            <person name="Meijer A.H."/>
            <person name="Spaink H.P."/>
        </authorList>
    </citation>
    <scope>NUCLEOTIDE SEQUENCE [LARGE SCALE GENOMIC DNA]</scope>
    <source>
        <strain evidence="11">FL6-60</strain>
    </source>
</reference>
<dbReference type="EMBL" id="CP002154">
    <property type="protein sequence ID" value="ADM41714.1"/>
    <property type="molecule type" value="Genomic_DNA"/>
</dbReference>
<evidence type="ECO:0000313" key="11">
    <source>
        <dbReference type="Proteomes" id="UP000002230"/>
    </source>
</evidence>
<dbReference type="KEGG" id="etd:ETAF_1606"/>
<keyword evidence="4 8" id="KW-0812">Transmembrane</keyword>
<dbReference type="GO" id="GO:1990961">
    <property type="term" value="P:xenobiotic detoxification by transmembrane export across the plasma membrane"/>
    <property type="evidence" value="ECO:0007669"/>
    <property type="project" value="UniProtKB-ARBA"/>
</dbReference>
<evidence type="ECO:0000256" key="9">
    <source>
        <dbReference type="SAM" id="Phobius"/>
    </source>
</evidence>
<comment type="similarity">
    <text evidence="7 8">Belongs to the drug/metabolite transporter (DMT) superfamily. Small multidrug resistance (SMR) (TC 2.A.7.1) family.</text>
</comment>
<keyword evidence="5 9" id="KW-1133">Transmembrane helix</keyword>
<evidence type="ECO:0000256" key="1">
    <source>
        <dbReference type="ARBA" id="ARBA00004651"/>
    </source>
</evidence>
<dbReference type="Proteomes" id="UP000002230">
    <property type="component" value="Chromosome"/>
</dbReference>
<dbReference type="PATRIC" id="fig|718251.5.peg.1663"/>
<dbReference type="HOGENOM" id="CLU_133067_0_2_6"/>
<dbReference type="SUPFAM" id="SSF103481">
    <property type="entry name" value="Multidrug resistance efflux transporter EmrE"/>
    <property type="match status" value="1"/>
</dbReference>
<comment type="subcellular location">
    <subcellularLocation>
        <location evidence="1 8">Cell membrane</location>
        <topology evidence="1 8">Multi-pass membrane protein</topology>
    </subcellularLocation>
</comment>
<evidence type="ECO:0000313" key="10">
    <source>
        <dbReference type="EMBL" id="ADM41714.1"/>
    </source>
</evidence>
<dbReference type="GO" id="GO:0031460">
    <property type="term" value="P:glycine betaine transport"/>
    <property type="evidence" value="ECO:0007669"/>
    <property type="project" value="TreeGrafter"/>
</dbReference>
<proteinExistence type="inferred from homology"/>